<dbReference type="Proteomes" id="UP000036367">
    <property type="component" value="Unassembled WGS sequence"/>
</dbReference>
<dbReference type="Pfam" id="PF01261">
    <property type="entry name" value="AP_endonuc_2"/>
    <property type="match status" value="1"/>
</dbReference>
<dbReference type="GO" id="GO:0008903">
    <property type="term" value="F:hydroxypyruvate isomerase activity"/>
    <property type="evidence" value="ECO:0007669"/>
    <property type="project" value="UniProtKB-EC"/>
</dbReference>
<evidence type="ECO:0000313" key="4">
    <source>
        <dbReference type="Proteomes" id="UP000036367"/>
    </source>
</evidence>
<dbReference type="SUPFAM" id="SSF51658">
    <property type="entry name" value="Xylose isomerase-like"/>
    <property type="match status" value="1"/>
</dbReference>
<dbReference type="EMBL" id="LECT01000005">
    <property type="protein sequence ID" value="KLU07667.1"/>
    <property type="molecule type" value="Genomic_DNA"/>
</dbReference>
<protein>
    <submittedName>
        <fullName evidence="3">Hydroxypyruvate isomerase</fullName>
        <ecNumber evidence="3">5.3.1.22</ecNumber>
    </submittedName>
</protein>
<organism evidence="3 4">
    <name type="scientific">Rhodopirellula islandica</name>
    <dbReference type="NCBI Taxonomy" id="595434"/>
    <lineage>
        <taxon>Bacteria</taxon>
        <taxon>Pseudomonadati</taxon>
        <taxon>Planctomycetota</taxon>
        <taxon>Planctomycetia</taxon>
        <taxon>Pirellulales</taxon>
        <taxon>Pirellulaceae</taxon>
        <taxon>Rhodopirellula</taxon>
    </lineage>
</organism>
<feature type="domain" description="Xylose isomerase-like TIM barrel" evidence="2">
    <location>
        <begin position="96"/>
        <end position="287"/>
    </location>
</feature>
<dbReference type="OrthoDB" id="9786584at2"/>
<dbReference type="RefSeq" id="WP_047812461.1">
    <property type="nucleotide sequence ID" value="NZ_LECT01000005.1"/>
</dbReference>
<dbReference type="EC" id="5.3.1.22" evidence="3"/>
<dbReference type="PATRIC" id="fig|595434.4.peg.330"/>
<dbReference type="InterPro" id="IPR013022">
    <property type="entry name" value="Xyl_isomerase-like_TIM-brl"/>
</dbReference>
<dbReference type="PANTHER" id="PTHR43489">
    <property type="entry name" value="ISOMERASE"/>
    <property type="match status" value="1"/>
</dbReference>
<dbReference type="Gene3D" id="3.20.20.150">
    <property type="entry name" value="Divalent-metal-dependent TIM barrel enzymes"/>
    <property type="match status" value="1"/>
</dbReference>
<keyword evidence="4" id="KW-1185">Reference proteome</keyword>
<dbReference type="InterPro" id="IPR036237">
    <property type="entry name" value="Xyl_isomerase-like_sf"/>
</dbReference>
<evidence type="ECO:0000256" key="1">
    <source>
        <dbReference type="ARBA" id="ARBA00023235"/>
    </source>
</evidence>
<gene>
    <name evidence="3" type="ORF">RISK_000344</name>
</gene>
<evidence type="ECO:0000259" key="2">
    <source>
        <dbReference type="Pfam" id="PF01261"/>
    </source>
</evidence>
<reference evidence="3" key="1">
    <citation type="submission" date="2015-05" db="EMBL/GenBank/DDBJ databases">
        <title>Permanent draft genome of Rhodopirellula islandicus K833.</title>
        <authorList>
            <person name="Kizina J."/>
            <person name="Richter M."/>
            <person name="Glockner F.O."/>
            <person name="Harder J."/>
        </authorList>
    </citation>
    <scope>NUCLEOTIDE SEQUENCE [LARGE SCALE GENOMIC DNA]</scope>
    <source>
        <strain evidence="3">K833</strain>
    </source>
</reference>
<comment type="caution">
    <text evidence="3">The sequence shown here is derived from an EMBL/GenBank/DDBJ whole genome shotgun (WGS) entry which is preliminary data.</text>
</comment>
<dbReference type="InterPro" id="IPR050417">
    <property type="entry name" value="Sugar_Epim/Isomerase"/>
</dbReference>
<dbReference type="STRING" id="595434.RISK_000344"/>
<sequence>MSDKNPESSLNRRGMLTRAAAIAAGTTAVAASASHAQDATGSAVAAGTVDAKQGRLNQSVCKWCFPKISLEKMAQEAASMGLVGIDLLDPKDFPTLKKHGLVCTMVQSHSLANGLCDTKFHDECLEKMNVAIEATAAEGWKNVICFSGNARGIDRETGMKNCVDALKKITPVAEKAGVTLQMELLNSKVDHADYMCDNSTWGVELVKRVGSDNFKLLYDIYHMQIMEGDIIRTIQNDHQYFGHYHTAGNPGRHELDDNQELLYPPIAKAIAETGYDGYFAHEFIPARDPIAGLRNAVAQCIV</sequence>
<dbReference type="PANTHER" id="PTHR43489:SF3">
    <property type="entry name" value="XYLOSE ISOMERASE DOMAIN PROTEIN TIM BARREL"/>
    <property type="match status" value="1"/>
</dbReference>
<evidence type="ECO:0000313" key="3">
    <source>
        <dbReference type="EMBL" id="KLU07667.1"/>
    </source>
</evidence>
<keyword evidence="1 3" id="KW-0413">Isomerase</keyword>
<proteinExistence type="predicted"/>
<dbReference type="AlphaFoldDB" id="A0A0J1BMG2"/>
<dbReference type="InterPro" id="IPR006311">
    <property type="entry name" value="TAT_signal"/>
</dbReference>
<dbReference type="PROSITE" id="PS51318">
    <property type="entry name" value="TAT"/>
    <property type="match status" value="1"/>
</dbReference>
<name>A0A0J1BMG2_RHOIS</name>
<accession>A0A0J1BMG2</accession>